<dbReference type="InterPro" id="IPR035906">
    <property type="entry name" value="MetI-like_sf"/>
</dbReference>
<feature type="transmembrane region" description="Helical" evidence="7">
    <location>
        <begin position="326"/>
        <end position="351"/>
    </location>
</feature>
<keyword evidence="10" id="KW-1185">Reference proteome</keyword>
<accession>A0A1H5Z331</accession>
<organism evidence="9 10">
    <name type="scientific">Thalassococcus halodurans</name>
    <dbReference type="NCBI Taxonomy" id="373675"/>
    <lineage>
        <taxon>Bacteria</taxon>
        <taxon>Pseudomonadati</taxon>
        <taxon>Pseudomonadota</taxon>
        <taxon>Alphaproteobacteria</taxon>
        <taxon>Rhodobacterales</taxon>
        <taxon>Roseobacteraceae</taxon>
        <taxon>Thalassococcus</taxon>
    </lineage>
</organism>
<gene>
    <name evidence="9" type="ORF">SAMN04488045_2403</name>
</gene>
<keyword evidence="5 7" id="KW-1133">Transmembrane helix</keyword>
<dbReference type="Proteomes" id="UP000236752">
    <property type="component" value="Unassembled WGS sequence"/>
</dbReference>
<evidence type="ECO:0000256" key="7">
    <source>
        <dbReference type="RuleBase" id="RU363032"/>
    </source>
</evidence>
<evidence type="ECO:0000313" key="9">
    <source>
        <dbReference type="EMBL" id="SEG30913.1"/>
    </source>
</evidence>
<dbReference type="AlphaFoldDB" id="A0A1H5Z331"/>
<comment type="subcellular location">
    <subcellularLocation>
        <location evidence="1 7">Cell membrane</location>
        <topology evidence="1 7">Multi-pass membrane protein</topology>
    </subcellularLocation>
</comment>
<dbReference type="InterPro" id="IPR000515">
    <property type="entry name" value="MetI-like"/>
</dbReference>
<dbReference type="Pfam" id="PF00528">
    <property type="entry name" value="BPD_transp_1"/>
    <property type="match status" value="1"/>
</dbReference>
<dbReference type="Gene3D" id="1.10.3720.10">
    <property type="entry name" value="MetI-like"/>
    <property type="match status" value="1"/>
</dbReference>
<dbReference type="Pfam" id="PF19300">
    <property type="entry name" value="BPD_transp_1_N"/>
    <property type="match status" value="1"/>
</dbReference>
<dbReference type="GO" id="GO:0005886">
    <property type="term" value="C:plasma membrane"/>
    <property type="evidence" value="ECO:0007669"/>
    <property type="project" value="UniProtKB-SubCell"/>
</dbReference>
<dbReference type="GO" id="GO:0055085">
    <property type="term" value="P:transmembrane transport"/>
    <property type="evidence" value="ECO:0007669"/>
    <property type="project" value="InterPro"/>
</dbReference>
<dbReference type="InterPro" id="IPR045621">
    <property type="entry name" value="BPD_transp_1_N"/>
</dbReference>
<dbReference type="EMBL" id="FNUZ01000003">
    <property type="protein sequence ID" value="SEG30913.1"/>
    <property type="molecule type" value="Genomic_DNA"/>
</dbReference>
<evidence type="ECO:0000256" key="2">
    <source>
        <dbReference type="ARBA" id="ARBA00022448"/>
    </source>
</evidence>
<evidence type="ECO:0000256" key="6">
    <source>
        <dbReference type="ARBA" id="ARBA00023136"/>
    </source>
</evidence>
<keyword evidence="2 7" id="KW-0813">Transport</keyword>
<keyword evidence="4 7" id="KW-0812">Transmembrane</keyword>
<feature type="domain" description="ABC transmembrane type-1" evidence="8">
    <location>
        <begin position="140"/>
        <end position="345"/>
    </location>
</feature>
<keyword evidence="6 7" id="KW-0472">Membrane</keyword>
<proteinExistence type="inferred from homology"/>
<name>A0A1H5Z331_9RHOB</name>
<feature type="transmembrane region" description="Helical" evidence="7">
    <location>
        <begin position="41"/>
        <end position="62"/>
    </location>
</feature>
<reference evidence="9 10" key="1">
    <citation type="submission" date="2016-10" db="EMBL/GenBank/DDBJ databases">
        <authorList>
            <person name="de Groot N.N."/>
        </authorList>
    </citation>
    <scope>NUCLEOTIDE SEQUENCE [LARGE SCALE GENOMIC DNA]</scope>
    <source>
        <strain evidence="9 10">DSM 26915</strain>
    </source>
</reference>
<feature type="transmembrane region" description="Helical" evidence="7">
    <location>
        <begin position="144"/>
        <end position="168"/>
    </location>
</feature>
<comment type="similarity">
    <text evidence="7">Belongs to the binding-protein-dependent transport system permease family.</text>
</comment>
<evidence type="ECO:0000256" key="5">
    <source>
        <dbReference type="ARBA" id="ARBA00022989"/>
    </source>
</evidence>
<evidence type="ECO:0000256" key="4">
    <source>
        <dbReference type="ARBA" id="ARBA00022692"/>
    </source>
</evidence>
<evidence type="ECO:0000259" key="8">
    <source>
        <dbReference type="PROSITE" id="PS50928"/>
    </source>
</evidence>
<feature type="transmembrane region" description="Helical" evidence="7">
    <location>
        <begin position="227"/>
        <end position="258"/>
    </location>
</feature>
<feature type="transmembrane region" description="Helical" evidence="7">
    <location>
        <begin position="279"/>
        <end position="306"/>
    </location>
</feature>
<keyword evidence="3" id="KW-1003">Cell membrane</keyword>
<dbReference type="PROSITE" id="PS50928">
    <property type="entry name" value="ABC_TM1"/>
    <property type="match status" value="1"/>
</dbReference>
<evidence type="ECO:0000256" key="3">
    <source>
        <dbReference type="ARBA" id="ARBA00022475"/>
    </source>
</evidence>
<dbReference type="PANTHER" id="PTHR43163:SF6">
    <property type="entry name" value="DIPEPTIDE TRANSPORT SYSTEM PERMEASE PROTEIN DPPB-RELATED"/>
    <property type="match status" value="1"/>
</dbReference>
<dbReference type="SUPFAM" id="SSF161098">
    <property type="entry name" value="MetI-like"/>
    <property type="match status" value="1"/>
</dbReference>
<dbReference type="PANTHER" id="PTHR43163">
    <property type="entry name" value="DIPEPTIDE TRANSPORT SYSTEM PERMEASE PROTEIN DPPB-RELATED"/>
    <property type="match status" value="1"/>
</dbReference>
<protein>
    <submittedName>
        <fullName evidence="9">Peptide/nickel transport system permease protein</fullName>
    </submittedName>
</protein>
<dbReference type="CDD" id="cd06261">
    <property type="entry name" value="TM_PBP2"/>
    <property type="match status" value="1"/>
</dbReference>
<evidence type="ECO:0000256" key="1">
    <source>
        <dbReference type="ARBA" id="ARBA00004651"/>
    </source>
</evidence>
<sequence>MVVFALTYHSCRVSLRVHQNPIGKTNEEHVNSVPKIIAQRLLLGLLTLFVVSIIIFTAVNMLPGDFAQAILGQSATPEAVAAIRRDLGLDQPPITRYFTWLAGVLQGDLGTSFAQANFASFVGEDSGTRTTVADQIAPRIKNTLFLAGVTAVIAVPFAIGLGILAALYRNSAFDKVSNVFTLTSISSPEFFVAYILILFLAVLNPWLPSLSNIYDGMAFSDRLEKTMLPALALTLVVTAHMMRMTRAAIINLLASPYIEMARLKGMKPMRVIVHHALPNALAPIINVVALNLAYLVTGVVVVEVVFVYPGVGQLFVDSVKIRDIPVVQACCLIFAAVYILLNLLADILSILSNPRLRHPK</sequence>
<evidence type="ECO:0000313" key="10">
    <source>
        <dbReference type="Proteomes" id="UP000236752"/>
    </source>
</evidence>
<feature type="transmembrane region" description="Helical" evidence="7">
    <location>
        <begin position="189"/>
        <end position="207"/>
    </location>
</feature>